<feature type="compositionally biased region" description="Pro residues" evidence="1">
    <location>
        <begin position="48"/>
        <end position="58"/>
    </location>
</feature>
<feature type="compositionally biased region" description="Polar residues" evidence="1">
    <location>
        <begin position="11"/>
        <end position="25"/>
    </location>
</feature>
<dbReference type="SMART" id="SM00033">
    <property type="entry name" value="CH"/>
    <property type="match status" value="1"/>
</dbReference>
<reference evidence="3" key="1">
    <citation type="submission" date="2016-06" db="UniProtKB">
        <authorList>
            <consortium name="WormBaseParasite"/>
        </authorList>
    </citation>
    <scope>IDENTIFICATION</scope>
</reference>
<dbReference type="PANTHER" id="PTHR45912">
    <property type="entry name" value="CILIA- AND FLAGELLA-ASSOCIATED PROTEIN 47"/>
    <property type="match status" value="1"/>
</dbReference>
<accession>A0A183B683</accession>
<sequence>LKPKHLERLQHFTSQTGTSETLDSNKTSRTTATNTLTTSGGFGTSTEKPPPPPPPSGPIGPVDRPVVLAHSPRRLSNSNCYASSERTLLTWLNQAYEHARNRDSWAMGTGAGSLDERRVINFDTDLSDSVVLAAIIGLHIPALISLHLHELYLRPSTKEQKLHNAIHVVAAIRTAHLDFDIRPTDLTNPHPIAMMLLCLHLFYRLPDYVAQQTILFKGPLRTTCKRVIQLSNPTHTPLVFHCFILGRDRTDFTCHTMRSDARAHRVNAAAERSQLDDGHVTSSDVLVDVTAKSNTQLLVEYRPRFLRTTEATFFAVSNRCGAMRGRTLVFNLSGKTNGLGTLPISAVSAPCYELKELTIPVHSPYAQTANFAVNIYESTGDVFIAMCQAKGLDLPPGRVAHEDWMKDEERADDGTDSPSEYTTEANRTDKSPFVGE</sequence>
<feature type="compositionally biased region" description="Basic and acidic residues" evidence="1">
    <location>
        <begin position="403"/>
        <end position="413"/>
    </location>
</feature>
<dbReference type="SUPFAM" id="SSF47576">
    <property type="entry name" value="Calponin-homology domain, CH-domain"/>
    <property type="match status" value="1"/>
</dbReference>
<feature type="domain" description="Calponin-homology (CH)" evidence="2">
    <location>
        <begin position="82"/>
        <end position="206"/>
    </location>
</feature>
<dbReference type="Pfam" id="PF00307">
    <property type="entry name" value="CH"/>
    <property type="match status" value="1"/>
</dbReference>
<dbReference type="Gene3D" id="1.10.418.10">
    <property type="entry name" value="Calponin-like domain"/>
    <property type="match status" value="1"/>
</dbReference>
<feature type="compositionally biased region" description="Basic and acidic residues" evidence="1">
    <location>
        <begin position="1"/>
        <end position="10"/>
    </location>
</feature>
<feature type="region of interest" description="Disordered" evidence="1">
    <location>
        <begin position="1"/>
        <end position="62"/>
    </location>
</feature>
<evidence type="ECO:0000313" key="3">
    <source>
        <dbReference type="WBParaSite" id="ECPE_0001475801-mRNA-1"/>
    </source>
</evidence>
<dbReference type="GO" id="GO:0005929">
    <property type="term" value="C:cilium"/>
    <property type="evidence" value="ECO:0007669"/>
    <property type="project" value="TreeGrafter"/>
</dbReference>
<dbReference type="AlphaFoldDB" id="A0A183B683"/>
<organism evidence="3">
    <name type="scientific">Echinostoma caproni</name>
    <dbReference type="NCBI Taxonomy" id="27848"/>
    <lineage>
        <taxon>Eukaryota</taxon>
        <taxon>Metazoa</taxon>
        <taxon>Spiralia</taxon>
        <taxon>Lophotrochozoa</taxon>
        <taxon>Platyhelminthes</taxon>
        <taxon>Trematoda</taxon>
        <taxon>Digenea</taxon>
        <taxon>Plagiorchiida</taxon>
        <taxon>Echinostomata</taxon>
        <taxon>Echinostomatoidea</taxon>
        <taxon>Echinostomatidae</taxon>
        <taxon>Echinostoma</taxon>
    </lineage>
</organism>
<dbReference type="InterPro" id="IPR001715">
    <property type="entry name" value="CH_dom"/>
</dbReference>
<evidence type="ECO:0000256" key="1">
    <source>
        <dbReference type="SAM" id="MobiDB-lite"/>
    </source>
</evidence>
<dbReference type="WBParaSite" id="ECPE_0001475801-mRNA-1">
    <property type="protein sequence ID" value="ECPE_0001475801-mRNA-1"/>
    <property type="gene ID" value="ECPE_0001475801"/>
</dbReference>
<dbReference type="InterPro" id="IPR036872">
    <property type="entry name" value="CH_dom_sf"/>
</dbReference>
<dbReference type="PROSITE" id="PS50021">
    <property type="entry name" value="CH"/>
    <property type="match status" value="1"/>
</dbReference>
<dbReference type="GO" id="GO:0060271">
    <property type="term" value="P:cilium assembly"/>
    <property type="evidence" value="ECO:0007669"/>
    <property type="project" value="TreeGrafter"/>
</dbReference>
<dbReference type="PANTHER" id="PTHR45912:SF3">
    <property type="entry name" value="CILIA- AND FLAGELLA-ASSOCIATED PROTEIN 47"/>
    <property type="match status" value="1"/>
</dbReference>
<feature type="compositionally biased region" description="Low complexity" evidence="1">
    <location>
        <begin position="27"/>
        <end position="39"/>
    </location>
</feature>
<proteinExistence type="predicted"/>
<evidence type="ECO:0000259" key="2">
    <source>
        <dbReference type="PROSITE" id="PS50021"/>
    </source>
</evidence>
<feature type="compositionally biased region" description="Polar residues" evidence="1">
    <location>
        <begin position="416"/>
        <end position="425"/>
    </location>
</feature>
<protein>
    <submittedName>
        <fullName evidence="3">Calponin-homology (CH) domain-containing protein</fullName>
    </submittedName>
</protein>
<feature type="region of interest" description="Disordered" evidence="1">
    <location>
        <begin position="403"/>
        <end position="436"/>
    </location>
</feature>
<name>A0A183B683_9TREM</name>